<proteinExistence type="predicted"/>
<evidence type="ECO:0000256" key="3">
    <source>
        <dbReference type="ARBA" id="ARBA00022723"/>
    </source>
</evidence>
<reference evidence="8 9" key="1">
    <citation type="submission" date="2018-09" db="EMBL/GenBank/DDBJ databases">
        <authorList>
            <person name="Zhu H."/>
        </authorList>
    </citation>
    <scope>NUCLEOTIDE SEQUENCE [LARGE SCALE GENOMIC DNA]</scope>
    <source>
        <strain evidence="8 9">K2R01-6</strain>
    </source>
</reference>
<keyword evidence="5 6" id="KW-0408">Iron</keyword>
<evidence type="ECO:0000256" key="2">
    <source>
        <dbReference type="ARBA" id="ARBA00022617"/>
    </source>
</evidence>
<dbReference type="InterPro" id="IPR009056">
    <property type="entry name" value="Cyt_c-like_dom"/>
</dbReference>
<keyword evidence="2 6" id="KW-0349">Heme</keyword>
<keyword evidence="3 6" id="KW-0479">Metal-binding</keyword>
<evidence type="ECO:0000256" key="1">
    <source>
        <dbReference type="ARBA" id="ARBA00022448"/>
    </source>
</evidence>
<dbReference type="EMBL" id="QYUM01000004">
    <property type="protein sequence ID" value="RJF85447.1"/>
    <property type="molecule type" value="Genomic_DNA"/>
</dbReference>
<dbReference type="InterPro" id="IPR036909">
    <property type="entry name" value="Cyt_c-like_dom_sf"/>
</dbReference>
<keyword evidence="9" id="KW-1185">Reference proteome</keyword>
<evidence type="ECO:0000313" key="9">
    <source>
        <dbReference type="Proteomes" id="UP000286100"/>
    </source>
</evidence>
<dbReference type="InterPro" id="IPR002327">
    <property type="entry name" value="Cyt_c_1A/1B"/>
</dbReference>
<dbReference type="OrthoDB" id="9805828at2"/>
<dbReference type="Proteomes" id="UP000286100">
    <property type="component" value="Unassembled WGS sequence"/>
</dbReference>
<evidence type="ECO:0000259" key="7">
    <source>
        <dbReference type="PROSITE" id="PS51007"/>
    </source>
</evidence>
<dbReference type="SUPFAM" id="SSF46626">
    <property type="entry name" value="Cytochrome c"/>
    <property type="match status" value="1"/>
</dbReference>
<evidence type="ECO:0000256" key="5">
    <source>
        <dbReference type="ARBA" id="ARBA00023004"/>
    </source>
</evidence>
<evidence type="ECO:0000313" key="8">
    <source>
        <dbReference type="EMBL" id="RJF85447.1"/>
    </source>
</evidence>
<dbReference type="GO" id="GO:0020037">
    <property type="term" value="F:heme binding"/>
    <property type="evidence" value="ECO:0007669"/>
    <property type="project" value="InterPro"/>
</dbReference>
<feature type="domain" description="Cytochrome c" evidence="7">
    <location>
        <begin position="28"/>
        <end position="137"/>
    </location>
</feature>
<dbReference type="PANTHER" id="PTHR11961">
    <property type="entry name" value="CYTOCHROME C"/>
    <property type="match status" value="1"/>
</dbReference>
<protein>
    <submittedName>
        <fullName evidence="8">Cytochrome C</fullName>
    </submittedName>
</protein>
<name>A0A418W698_9SPHN</name>
<dbReference type="PROSITE" id="PS51007">
    <property type="entry name" value="CYTC"/>
    <property type="match status" value="1"/>
</dbReference>
<keyword evidence="4" id="KW-0249">Electron transport</keyword>
<organism evidence="8 9">
    <name type="scientific">Sphingomonas cavernae</name>
    <dbReference type="NCBI Taxonomy" id="2320861"/>
    <lineage>
        <taxon>Bacteria</taxon>
        <taxon>Pseudomonadati</taxon>
        <taxon>Pseudomonadota</taxon>
        <taxon>Alphaproteobacteria</taxon>
        <taxon>Sphingomonadales</taxon>
        <taxon>Sphingomonadaceae</taxon>
        <taxon>Sphingomonas</taxon>
    </lineage>
</organism>
<comment type="caution">
    <text evidence="8">The sequence shown here is derived from an EMBL/GenBank/DDBJ whole genome shotgun (WGS) entry which is preliminary data.</text>
</comment>
<dbReference type="GO" id="GO:0009055">
    <property type="term" value="F:electron transfer activity"/>
    <property type="evidence" value="ECO:0007669"/>
    <property type="project" value="InterPro"/>
</dbReference>
<evidence type="ECO:0000256" key="6">
    <source>
        <dbReference type="PROSITE-ProRule" id="PRU00433"/>
    </source>
</evidence>
<dbReference type="RefSeq" id="WP_119764203.1">
    <property type="nucleotide sequence ID" value="NZ_QYUM01000004.1"/>
</dbReference>
<accession>A0A418W698</accession>
<dbReference type="Gene3D" id="1.10.760.10">
    <property type="entry name" value="Cytochrome c-like domain"/>
    <property type="match status" value="1"/>
</dbReference>
<evidence type="ECO:0000256" key="4">
    <source>
        <dbReference type="ARBA" id="ARBA00022982"/>
    </source>
</evidence>
<dbReference type="PRINTS" id="PR00604">
    <property type="entry name" value="CYTCHRMECIAB"/>
</dbReference>
<dbReference type="AlphaFoldDB" id="A0A418W698"/>
<keyword evidence="1" id="KW-0813">Transport</keyword>
<sequence length="137" mass="14593">MTKGIVLLGAFALLAACGKSEKADETAPDMATPAAVIASARPAEFQPCTVCHTDKKGDPHRLGPNLFGIMGTKAGTHAAGFAYSPGMKEAGFNWDRAKLDAYLEMPAKVVPGTKMVYPGQKDPAKRKVIIDYLETLR</sequence>
<gene>
    <name evidence="8" type="ORF">D3876_16025</name>
</gene>
<dbReference type="GO" id="GO:0046872">
    <property type="term" value="F:metal ion binding"/>
    <property type="evidence" value="ECO:0007669"/>
    <property type="project" value="UniProtKB-KW"/>
</dbReference>
<dbReference type="PROSITE" id="PS51257">
    <property type="entry name" value="PROKAR_LIPOPROTEIN"/>
    <property type="match status" value="1"/>
</dbReference>